<accession>A0A5D3A3E5</accession>
<sequence length="91" mass="10599">MLRVNRVINRAQASISFIQYLLRHDPKISPSPPQHFASKSSIRFFDIYTLASKEKMEKERARLADELNKGYFEDMSELKQHGGKEFGQNLL</sequence>
<keyword evidence="2" id="KW-1185">Reference proteome</keyword>
<organism evidence="1 2">
    <name type="scientific">Gossypium mustelinum</name>
    <name type="common">Cotton</name>
    <name type="synonym">Gossypium caicoense</name>
    <dbReference type="NCBI Taxonomy" id="34275"/>
    <lineage>
        <taxon>Eukaryota</taxon>
        <taxon>Viridiplantae</taxon>
        <taxon>Streptophyta</taxon>
        <taxon>Embryophyta</taxon>
        <taxon>Tracheophyta</taxon>
        <taxon>Spermatophyta</taxon>
        <taxon>Magnoliopsida</taxon>
        <taxon>eudicotyledons</taxon>
        <taxon>Gunneridae</taxon>
        <taxon>Pentapetalae</taxon>
        <taxon>rosids</taxon>
        <taxon>malvids</taxon>
        <taxon>Malvales</taxon>
        <taxon>Malvaceae</taxon>
        <taxon>Malvoideae</taxon>
        <taxon>Gossypium</taxon>
    </lineage>
</organism>
<dbReference type="EMBL" id="CM017637">
    <property type="protein sequence ID" value="TYJ46037.1"/>
    <property type="molecule type" value="Genomic_DNA"/>
</dbReference>
<dbReference type="Pfam" id="PF05176">
    <property type="entry name" value="ATP-synt_10"/>
    <property type="match status" value="1"/>
</dbReference>
<dbReference type="EMBL" id="CM017637">
    <property type="protein sequence ID" value="TYJ46036.1"/>
    <property type="molecule type" value="Genomic_DNA"/>
</dbReference>
<dbReference type="AlphaFoldDB" id="A0A5D3A3E5"/>
<dbReference type="Proteomes" id="UP000323597">
    <property type="component" value="Chromosome A02"/>
</dbReference>
<dbReference type="InterPro" id="IPR007849">
    <property type="entry name" value="ATP10"/>
</dbReference>
<dbReference type="GO" id="GO:0033615">
    <property type="term" value="P:mitochondrial proton-transporting ATP synthase complex assembly"/>
    <property type="evidence" value="ECO:0007669"/>
    <property type="project" value="TreeGrafter"/>
</dbReference>
<dbReference type="GO" id="GO:0005743">
    <property type="term" value="C:mitochondrial inner membrane"/>
    <property type="evidence" value="ECO:0007669"/>
    <property type="project" value="TreeGrafter"/>
</dbReference>
<dbReference type="PANTHER" id="PTHR28106:SF1">
    <property type="entry name" value="MITOCHONDRIAL ATPASE COMPLEX SUBUNIT ATP10"/>
    <property type="match status" value="1"/>
</dbReference>
<gene>
    <name evidence="1" type="ORF">E1A91_A02G095200v1</name>
</gene>
<evidence type="ECO:0000313" key="2">
    <source>
        <dbReference type="Proteomes" id="UP000323597"/>
    </source>
</evidence>
<dbReference type="PANTHER" id="PTHR28106">
    <property type="entry name" value="MITOCHONDRIAL ATPASE COMPLEX SUBUNIT ATP10"/>
    <property type="match status" value="1"/>
</dbReference>
<protein>
    <submittedName>
        <fullName evidence="1">Uncharacterized protein</fullName>
    </submittedName>
</protein>
<proteinExistence type="predicted"/>
<reference evidence="1 2" key="1">
    <citation type="submission" date="2019-07" db="EMBL/GenBank/DDBJ databases">
        <title>WGS assembly of Gossypium mustelinum.</title>
        <authorList>
            <person name="Chen Z.J."/>
            <person name="Sreedasyam A."/>
            <person name="Ando A."/>
            <person name="Song Q."/>
            <person name="De L."/>
            <person name="Hulse-Kemp A."/>
            <person name="Ding M."/>
            <person name="Ye W."/>
            <person name="Kirkbride R."/>
            <person name="Jenkins J."/>
            <person name="Plott C."/>
            <person name="Lovell J."/>
            <person name="Lin Y.-M."/>
            <person name="Vaughn R."/>
            <person name="Liu B."/>
            <person name="Li W."/>
            <person name="Simpson S."/>
            <person name="Scheffler B."/>
            <person name="Saski C."/>
            <person name="Grover C."/>
            <person name="Hu G."/>
            <person name="Conover J."/>
            <person name="Carlson J."/>
            <person name="Shu S."/>
            <person name="Boston L."/>
            <person name="Williams M."/>
            <person name="Peterson D."/>
            <person name="Mcgee K."/>
            <person name="Jones D."/>
            <person name="Wendel J."/>
            <person name="Stelly D."/>
            <person name="Grimwood J."/>
            <person name="Schmutz J."/>
        </authorList>
    </citation>
    <scope>NUCLEOTIDE SEQUENCE [LARGE SCALE GENOMIC DNA]</scope>
    <source>
        <strain evidence="1">1408120.09</strain>
    </source>
</reference>
<evidence type="ECO:0000313" key="1">
    <source>
        <dbReference type="EMBL" id="TYJ46037.1"/>
    </source>
</evidence>
<name>A0A5D3A3E5_GOSMU</name>